<gene>
    <name evidence="1" type="ORF">NIES806_11710</name>
</gene>
<organism evidence="1 2">
    <name type="scientific">Dolichospermum compactum NIES-806</name>
    <dbReference type="NCBI Taxonomy" id="1973481"/>
    <lineage>
        <taxon>Bacteria</taxon>
        <taxon>Bacillati</taxon>
        <taxon>Cyanobacteriota</taxon>
        <taxon>Cyanophyceae</taxon>
        <taxon>Nostocales</taxon>
        <taxon>Aphanizomenonaceae</taxon>
        <taxon>Dolichospermum</taxon>
        <taxon>Dolichospermum compactum</taxon>
    </lineage>
</organism>
<dbReference type="Proteomes" id="UP000218702">
    <property type="component" value="Chromosome"/>
</dbReference>
<keyword evidence="2" id="KW-1185">Reference proteome</keyword>
<sequence length="38" mass="4313">MFGLTITKTMNLPPANVKTIQLDYTIIATSEPFYHVRS</sequence>
<dbReference type="EMBL" id="AP018316">
    <property type="protein sequence ID" value="BAZ84971.1"/>
    <property type="molecule type" value="Genomic_DNA"/>
</dbReference>
<proteinExistence type="predicted"/>
<protein>
    <submittedName>
        <fullName evidence="1">Uncharacterized protein</fullName>
    </submittedName>
</protein>
<dbReference type="KEGG" id="dcm:NIES806_11710"/>
<evidence type="ECO:0000313" key="2">
    <source>
        <dbReference type="Proteomes" id="UP000218702"/>
    </source>
</evidence>
<reference evidence="1 2" key="1">
    <citation type="submission" date="2017-06" db="EMBL/GenBank/DDBJ databases">
        <title>Genome sequencing of cyanobaciteial culture collection at National Institute for Environmental Studies (NIES).</title>
        <authorList>
            <person name="Hirose Y."/>
            <person name="Shimura Y."/>
            <person name="Fujisawa T."/>
            <person name="Nakamura Y."/>
            <person name="Kawachi M."/>
        </authorList>
    </citation>
    <scope>NUCLEOTIDE SEQUENCE [LARGE SCALE GENOMIC DNA]</scope>
    <source>
        <strain evidence="1 2">NIES-806</strain>
    </source>
</reference>
<accession>A0A1Z4V0A1</accession>
<evidence type="ECO:0000313" key="1">
    <source>
        <dbReference type="EMBL" id="BAZ84971.1"/>
    </source>
</evidence>
<dbReference type="AlphaFoldDB" id="A0A1Z4V0A1"/>
<name>A0A1Z4V0A1_9CYAN</name>